<dbReference type="PANTHER" id="PTHR30290">
    <property type="entry name" value="PERIPLASMIC BINDING COMPONENT OF ABC TRANSPORTER"/>
    <property type="match status" value="1"/>
</dbReference>
<dbReference type="PROSITE" id="PS51257">
    <property type="entry name" value="PROKAR_LIPOPROTEIN"/>
    <property type="match status" value="1"/>
</dbReference>
<dbReference type="GO" id="GO:0042597">
    <property type="term" value="C:periplasmic space"/>
    <property type="evidence" value="ECO:0007669"/>
    <property type="project" value="UniProtKB-ARBA"/>
</dbReference>
<dbReference type="Gene3D" id="3.40.190.10">
    <property type="entry name" value="Periplasmic binding protein-like II"/>
    <property type="match status" value="1"/>
</dbReference>
<accession>A0A839K1S0</accession>
<dbReference type="InterPro" id="IPR000914">
    <property type="entry name" value="SBP_5_dom"/>
</dbReference>
<dbReference type="GO" id="GO:1904680">
    <property type="term" value="F:peptide transmembrane transporter activity"/>
    <property type="evidence" value="ECO:0007669"/>
    <property type="project" value="TreeGrafter"/>
</dbReference>
<keyword evidence="5" id="KW-1185">Reference proteome</keyword>
<dbReference type="Pfam" id="PF00496">
    <property type="entry name" value="SBP_bac_5"/>
    <property type="match status" value="1"/>
</dbReference>
<reference evidence="4 5" key="1">
    <citation type="submission" date="2020-07" db="EMBL/GenBank/DDBJ databases">
        <title>Characterization and genome sequencing of isolate MD1, a novel member within the family Lachnospiraceae.</title>
        <authorList>
            <person name="Rettenmaier R."/>
            <person name="Di Bello L."/>
            <person name="Zinser C."/>
            <person name="Scheitz K."/>
            <person name="Liebl W."/>
            <person name="Zverlov V."/>
        </authorList>
    </citation>
    <scope>NUCLEOTIDE SEQUENCE [LARGE SCALE GENOMIC DNA]</scope>
    <source>
        <strain evidence="4 5">MD1</strain>
    </source>
</reference>
<evidence type="ECO:0000256" key="1">
    <source>
        <dbReference type="SAM" id="MobiDB-lite"/>
    </source>
</evidence>
<evidence type="ECO:0000256" key="2">
    <source>
        <dbReference type="SAM" id="SignalP"/>
    </source>
</evidence>
<sequence>MKKLTALLLAMLFVSTTLLAGCGKKETEDTSKEVTPEPTKAAVEETTPDAEPTEAAPAESTADADPNALPRTETLYYAGLQWGSVNGWNPLSDNNNNALAFTQAAGGSRTLMYETLYMYNMLDNSLTPLLADGDFVWNDAMTEVTVKIKPAAKWSDGTPVTADDVAYTFATNVKVGNAQGTGFASYIEDVVAVDPSTVVIKAKLDANGKAINPLLVNTYLGQVYVIQKAWIQTLEARCNNDPDAMKNDPGEDSVYSGPYTKYFADDQKVVLVRDDNYWGQDASMWGKLPVPKYICHTIYADNAAGEVAFKAGEVDVCQQFIPNIQDLWLKDGLPISTYMDEAPYGVCVNMPTAWFNLSTPGLDNVAVRKAIAMAVDYDAINENAMTGQSPKFSDVPRSCMNPTDGEQATFDHDAVKDLQWVGNDIEGAKKLLDEAGITDTDGDGFREYNGTKLSFNACCPNGWTDWMAAMEIVAAAGEKIGIEITTEFPEWSVYQTVFTAASQDQYDIFMWSTDSANPSAPWSRIRQMMSSEFNGVEGNWSGNWGHYSNPKADEIIQAIPSETDPAKLKELYTEAVKIYLTDVPSFSLMYRPNMFHAVNESVWTNFPEKGNANNIPPLILSDGYGIAGLYELTLVQ</sequence>
<dbReference type="CDD" id="cd08509">
    <property type="entry name" value="PBP2_TmCBP_oligosaccharides_like"/>
    <property type="match status" value="1"/>
</dbReference>
<feature type="signal peptide" evidence="2">
    <location>
        <begin position="1"/>
        <end position="20"/>
    </location>
</feature>
<comment type="caution">
    <text evidence="4">The sequence shown here is derived from an EMBL/GenBank/DDBJ whole genome shotgun (WGS) entry which is preliminary data.</text>
</comment>
<dbReference type="Proteomes" id="UP000574276">
    <property type="component" value="Unassembled WGS sequence"/>
</dbReference>
<dbReference type="InterPro" id="IPR039424">
    <property type="entry name" value="SBP_5"/>
</dbReference>
<feature type="region of interest" description="Disordered" evidence="1">
    <location>
        <begin position="24"/>
        <end position="68"/>
    </location>
</feature>
<evidence type="ECO:0000313" key="4">
    <source>
        <dbReference type="EMBL" id="MBB2183358.1"/>
    </source>
</evidence>
<dbReference type="AlphaFoldDB" id="A0A839K1S0"/>
<dbReference type="SUPFAM" id="SSF53850">
    <property type="entry name" value="Periplasmic binding protein-like II"/>
    <property type="match status" value="1"/>
</dbReference>
<dbReference type="GO" id="GO:0043190">
    <property type="term" value="C:ATP-binding cassette (ABC) transporter complex"/>
    <property type="evidence" value="ECO:0007669"/>
    <property type="project" value="InterPro"/>
</dbReference>
<feature type="compositionally biased region" description="Low complexity" evidence="1">
    <location>
        <begin position="53"/>
        <end position="66"/>
    </location>
</feature>
<dbReference type="Gene3D" id="3.90.76.10">
    <property type="entry name" value="Dipeptide-binding Protein, Domain 1"/>
    <property type="match status" value="1"/>
</dbReference>
<evidence type="ECO:0000313" key="5">
    <source>
        <dbReference type="Proteomes" id="UP000574276"/>
    </source>
</evidence>
<dbReference type="GO" id="GO:0015833">
    <property type="term" value="P:peptide transport"/>
    <property type="evidence" value="ECO:0007669"/>
    <property type="project" value="TreeGrafter"/>
</dbReference>
<gene>
    <name evidence="4" type="ORF">H0486_10760</name>
</gene>
<dbReference type="PANTHER" id="PTHR30290:SF82">
    <property type="entry name" value="ABC-TYPE DIPEPTIDE_OLIGOPEPTIDE TRANSPORT SYSTEM, PERIPLASMIC COMPONENT"/>
    <property type="match status" value="1"/>
</dbReference>
<dbReference type="Gene3D" id="3.10.105.10">
    <property type="entry name" value="Dipeptide-binding Protein, Domain 3"/>
    <property type="match status" value="1"/>
</dbReference>
<keyword evidence="2" id="KW-0732">Signal</keyword>
<organism evidence="4 5">
    <name type="scientific">Variimorphobacter saccharofermentans</name>
    <dbReference type="NCBI Taxonomy" id="2755051"/>
    <lineage>
        <taxon>Bacteria</taxon>
        <taxon>Bacillati</taxon>
        <taxon>Bacillota</taxon>
        <taxon>Clostridia</taxon>
        <taxon>Lachnospirales</taxon>
        <taxon>Lachnospiraceae</taxon>
        <taxon>Variimorphobacter</taxon>
    </lineage>
</organism>
<proteinExistence type="predicted"/>
<protein>
    <submittedName>
        <fullName evidence="4">ABC transporter substrate-binding protein</fullName>
    </submittedName>
</protein>
<feature type="compositionally biased region" description="Basic and acidic residues" evidence="1">
    <location>
        <begin position="24"/>
        <end position="35"/>
    </location>
</feature>
<dbReference type="EMBL" id="JACEGA010000001">
    <property type="protein sequence ID" value="MBB2183358.1"/>
    <property type="molecule type" value="Genomic_DNA"/>
</dbReference>
<name>A0A839K1S0_9FIRM</name>
<feature type="domain" description="Solute-binding protein family 5" evidence="3">
    <location>
        <begin position="126"/>
        <end position="523"/>
    </location>
</feature>
<feature type="chain" id="PRO_5038889344" evidence="2">
    <location>
        <begin position="21"/>
        <end position="636"/>
    </location>
</feature>
<evidence type="ECO:0000259" key="3">
    <source>
        <dbReference type="Pfam" id="PF00496"/>
    </source>
</evidence>